<dbReference type="EMBL" id="MBFU01000039">
    <property type="protein sequence ID" value="PWA02992.1"/>
    <property type="molecule type" value="Genomic_DNA"/>
</dbReference>
<name>A0A2U1JD07_SMIAN</name>
<accession>A0A2U1JD07</accession>
<protein>
    <submittedName>
        <fullName evidence="1">Uncharacterized protein</fullName>
    </submittedName>
</protein>
<feature type="non-terminal residue" evidence="1">
    <location>
        <position position="176"/>
    </location>
</feature>
<evidence type="ECO:0000313" key="1">
    <source>
        <dbReference type="EMBL" id="PWA02992.1"/>
    </source>
</evidence>
<keyword evidence="2" id="KW-1185">Reference proteome</keyword>
<reference evidence="1 2" key="1">
    <citation type="journal article" date="2018" name="MBio">
        <title>Comparative Genomics Reveals the Core Gene Toolbox for the Fungus-Insect Symbiosis.</title>
        <authorList>
            <person name="Wang Y."/>
            <person name="Stata M."/>
            <person name="Wang W."/>
            <person name="Stajich J.E."/>
            <person name="White M.M."/>
            <person name="Moncalvo J.M."/>
        </authorList>
    </citation>
    <scope>NUCLEOTIDE SEQUENCE [LARGE SCALE GENOMIC DNA]</scope>
    <source>
        <strain evidence="1 2">AUS-126-30</strain>
    </source>
</reference>
<organism evidence="1 2">
    <name type="scientific">Smittium angustum</name>
    <dbReference type="NCBI Taxonomy" id="133377"/>
    <lineage>
        <taxon>Eukaryota</taxon>
        <taxon>Fungi</taxon>
        <taxon>Fungi incertae sedis</taxon>
        <taxon>Zoopagomycota</taxon>
        <taxon>Kickxellomycotina</taxon>
        <taxon>Harpellomycetes</taxon>
        <taxon>Harpellales</taxon>
        <taxon>Legeriomycetaceae</taxon>
        <taxon>Smittium</taxon>
    </lineage>
</organism>
<proteinExistence type="predicted"/>
<gene>
    <name evidence="1" type="ORF">BB558_000861</name>
</gene>
<dbReference type="AlphaFoldDB" id="A0A2U1JD07"/>
<dbReference type="Proteomes" id="UP000245591">
    <property type="component" value="Unassembled WGS sequence"/>
</dbReference>
<comment type="caution">
    <text evidence="1">The sequence shown here is derived from an EMBL/GenBank/DDBJ whole genome shotgun (WGS) entry which is preliminary data.</text>
</comment>
<sequence length="176" mass="20867">MTYFYDENSNVYTFDTLLILVSNNKNNIKNGAYSEHLTKWIEKDNVVKESWKISDSDIEKVKTFDTKFKIYTISLPKDKKFTNPISKLREKYLVMVPISKQESIGFFKNLYSDRNLMTICDADDSRKECDLRLTGNYQYNTLPQKVKEMFSVACNNLRGYKMYAKMDFDAYMKKDY</sequence>
<evidence type="ECO:0000313" key="2">
    <source>
        <dbReference type="Proteomes" id="UP000245591"/>
    </source>
</evidence>